<organism evidence="1 2">
    <name type="scientific">Kitasatospora paracochleata</name>
    <dbReference type="NCBI Taxonomy" id="58354"/>
    <lineage>
        <taxon>Bacteria</taxon>
        <taxon>Bacillati</taxon>
        <taxon>Actinomycetota</taxon>
        <taxon>Actinomycetes</taxon>
        <taxon>Kitasatosporales</taxon>
        <taxon>Streptomycetaceae</taxon>
        <taxon>Kitasatospora</taxon>
    </lineage>
</organism>
<dbReference type="RefSeq" id="WP_253801801.1">
    <property type="nucleotide sequence ID" value="NZ_BAAAUB010000082.1"/>
</dbReference>
<dbReference type="Proteomes" id="UP001206483">
    <property type="component" value="Unassembled WGS sequence"/>
</dbReference>
<evidence type="ECO:0000313" key="1">
    <source>
        <dbReference type="EMBL" id="MCP2312624.1"/>
    </source>
</evidence>
<gene>
    <name evidence="1" type="ORF">FHR36_005790</name>
</gene>
<sequence length="259" mass="29396">MTDPSLREQAVHLLRSGEANAAVARRLGVPPGTVGYWKHLDRARRGETSTRQRPLCHRCHDDQLDRTAYVYLLGLYLGDGHLPDPRGRTPHLVISCDNKWPGVMDSVEQAMRAVFPRNRTCRVARVGCHDVKVYSTHLPCHFPQHGPGRKHERTIALEVWQEELVGAHPWDLIRGLIHSDGCRITNWATRTVRGEVRRHEYPRYFFTNTSGDIVRLFTTTLDAVGVEWKETRRASGAVNVSVARRDSVALLDHHVGPKC</sequence>
<accession>A0ABT1J5B1</accession>
<dbReference type="Gene3D" id="3.10.28.10">
    <property type="entry name" value="Homing endonucleases"/>
    <property type="match status" value="1"/>
</dbReference>
<keyword evidence="2" id="KW-1185">Reference proteome</keyword>
<evidence type="ECO:0000313" key="2">
    <source>
        <dbReference type="Proteomes" id="UP001206483"/>
    </source>
</evidence>
<proteinExistence type="predicted"/>
<dbReference type="EMBL" id="JAMZDX010000005">
    <property type="protein sequence ID" value="MCP2312624.1"/>
    <property type="molecule type" value="Genomic_DNA"/>
</dbReference>
<evidence type="ECO:0008006" key="3">
    <source>
        <dbReference type="Google" id="ProtNLM"/>
    </source>
</evidence>
<reference evidence="1 2" key="1">
    <citation type="submission" date="2022-06" db="EMBL/GenBank/DDBJ databases">
        <title>Sequencing the genomes of 1000 actinobacteria strains.</title>
        <authorList>
            <person name="Klenk H.-P."/>
        </authorList>
    </citation>
    <scope>NUCLEOTIDE SEQUENCE [LARGE SCALE GENOMIC DNA]</scope>
    <source>
        <strain evidence="1 2">DSM 41656</strain>
    </source>
</reference>
<comment type="caution">
    <text evidence="1">The sequence shown here is derived from an EMBL/GenBank/DDBJ whole genome shotgun (WGS) entry which is preliminary data.</text>
</comment>
<name>A0ABT1J5B1_9ACTN</name>
<protein>
    <recommendedName>
        <fullName evidence="3">Helix-turn-helix domain-containing protein</fullName>
    </recommendedName>
</protein>
<dbReference type="InterPro" id="IPR027434">
    <property type="entry name" value="Homing_endonucl"/>
</dbReference>